<dbReference type="PANTHER" id="PTHR33362:SF5">
    <property type="entry name" value="C4-DICARBOXYLATE TRAP TRANSPORTER LARGE PERMEASE PROTEIN DCTM"/>
    <property type="match status" value="1"/>
</dbReference>
<keyword evidence="10" id="KW-1185">Reference proteome</keyword>
<keyword evidence="2" id="KW-1003">Cell membrane</keyword>
<proteinExistence type="inferred from homology"/>
<dbReference type="PIRSF" id="PIRSF006066">
    <property type="entry name" value="HI0050"/>
    <property type="match status" value="1"/>
</dbReference>
<keyword evidence="7" id="KW-0813">Transport</keyword>
<feature type="transmembrane region" description="Helical" evidence="7">
    <location>
        <begin position="225"/>
        <end position="245"/>
    </location>
</feature>
<evidence type="ECO:0000256" key="4">
    <source>
        <dbReference type="ARBA" id="ARBA00022692"/>
    </source>
</evidence>
<dbReference type="GO" id="GO:0005886">
    <property type="term" value="C:plasma membrane"/>
    <property type="evidence" value="ECO:0007669"/>
    <property type="project" value="UniProtKB-SubCell"/>
</dbReference>
<evidence type="ECO:0000256" key="7">
    <source>
        <dbReference type="RuleBase" id="RU369079"/>
    </source>
</evidence>
<evidence type="ECO:0000256" key="5">
    <source>
        <dbReference type="ARBA" id="ARBA00022989"/>
    </source>
</evidence>
<protein>
    <recommendedName>
        <fullName evidence="7">TRAP transporter large permease protein</fullName>
    </recommendedName>
</protein>
<dbReference type="OrthoDB" id="9790209at2"/>
<comment type="subcellular location">
    <subcellularLocation>
        <location evidence="1 7">Cell inner membrane</location>
        <topology evidence="1 7">Multi-pass membrane protein</topology>
    </subcellularLocation>
</comment>
<evidence type="ECO:0000259" key="8">
    <source>
        <dbReference type="Pfam" id="PF06808"/>
    </source>
</evidence>
<dbReference type="NCBIfam" id="TIGR00786">
    <property type="entry name" value="dctM"/>
    <property type="match status" value="1"/>
</dbReference>
<reference evidence="9 10" key="1">
    <citation type="submission" date="2018-05" db="EMBL/GenBank/DDBJ databases">
        <title>Pararhodobacter marina sp. nov., isolated from deep-sea water of the Indian Ocean.</title>
        <authorList>
            <person name="Lai Q.Sr."/>
            <person name="Liu X."/>
            <person name="Shao Z."/>
        </authorList>
    </citation>
    <scope>NUCLEOTIDE SEQUENCE [LARGE SCALE GENOMIC DNA]</scope>
    <source>
        <strain evidence="9 10">CIC4N-9</strain>
    </source>
</reference>
<keyword evidence="6 7" id="KW-0472">Membrane</keyword>
<evidence type="ECO:0000256" key="2">
    <source>
        <dbReference type="ARBA" id="ARBA00022475"/>
    </source>
</evidence>
<dbReference type="InterPro" id="IPR010656">
    <property type="entry name" value="DctM"/>
</dbReference>
<keyword evidence="5 7" id="KW-1133">Transmembrane helix</keyword>
<feature type="transmembrane region" description="Helical" evidence="7">
    <location>
        <begin position="407"/>
        <end position="430"/>
    </location>
</feature>
<feature type="transmembrane region" description="Helical" evidence="7">
    <location>
        <begin position="140"/>
        <end position="167"/>
    </location>
</feature>
<dbReference type="Pfam" id="PF06808">
    <property type="entry name" value="DctM"/>
    <property type="match status" value="1"/>
</dbReference>
<feature type="transmembrane region" description="Helical" evidence="7">
    <location>
        <begin position="173"/>
        <end position="197"/>
    </location>
</feature>
<feature type="domain" description="TRAP C4-dicarboxylate transport system permease DctM subunit" evidence="8">
    <location>
        <begin position="12"/>
        <end position="426"/>
    </location>
</feature>
<gene>
    <name evidence="9" type="ORF">C4N9_08860</name>
</gene>
<feature type="transmembrane region" description="Helical" evidence="7">
    <location>
        <begin position="12"/>
        <end position="40"/>
    </location>
</feature>
<dbReference type="Proteomes" id="UP000244940">
    <property type="component" value="Unassembled WGS sequence"/>
</dbReference>
<dbReference type="EMBL" id="QEYD01000005">
    <property type="protein sequence ID" value="PWE28922.1"/>
    <property type="molecule type" value="Genomic_DNA"/>
</dbReference>
<comment type="function">
    <text evidence="7">Part of the tripartite ATP-independent periplasmic (TRAP) transport system.</text>
</comment>
<feature type="transmembrane region" description="Helical" evidence="7">
    <location>
        <begin position="363"/>
        <end position="387"/>
    </location>
</feature>
<feature type="transmembrane region" description="Helical" evidence="7">
    <location>
        <begin position="284"/>
        <end position="302"/>
    </location>
</feature>
<evidence type="ECO:0000313" key="9">
    <source>
        <dbReference type="EMBL" id="PWE28922.1"/>
    </source>
</evidence>
<comment type="caution">
    <text evidence="7">Lacks conserved residue(s) required for the propagation of feature annotation.</text>
</comment>
<evidence type="ECO:0000256" key="3">
    <source>
        <dbReference type="ARBA" id="ARBA00022519"/>
    </source>
</evidence>
<evidence type="ECO:0000256" key="1">
    <source>
        <dbReference type="ARBA" id="ARBA00004429"/>
    </source>
</evidence>
<feature type="transmembrane region" description="Helical" evidence="7">
    <location>
        <begin position="251"/>
        <end position="272"/>
    </location>
</feature>
<dbReference type="InterPro" id="IPR004681">
    <property type="entry name" value="TRAP_DctM"/>
</dbReference>
<dbReference type="PANTHER" id="PTHR33362">
    <property type="entry name" value="SIALIC ACID TRAP TRANSPORTER PERMEASE PROTEIN SIAT-RELATED"/>
    <property type="match status" value="1"/>
</dbReference>
<evidence type="ECO:0000256" key="6">
    <source>
        <dbReference type="ARBA" id="ARBA00023136"/>
    </source>
</evidence>
<sequence>MDRLEIGFTGLAAVLALIALRVPIGLVLVIVSFCGIWAATNLTAAWGLVRAVPFQFIANWSFSAVPMFLLMGFVASNAGLTNGLFKAMRILLRKLPGGLACSTVGASALFAAASGSSVATAAAMSRIAVPEMVRAGYDKALATGSVAASGTLGSLIPPSILMILFGIFTQTSIGALFMAGFIPGVLSALVYMAMIVIRAKLNPKLAPPMTETPAPGELSAALREVWPLPLLILGVLGGIMTGIMTPTEAGAVGAGLAVVIALARGSLTFAIMRTALREAASGTSIVFVIAMGASMFTSFMGLTGLPRVIADTMLGVSTNPLILILMIAVVYILMGMFIDSIGLMLLTLPVLIPLLGGADVNMIWFGIIIIKLLEIGLITPPVGLNVYVINSALKGAVPLTTVFRGALWFLAMDVVTLALLVAFPALVLWLPGLMAN</sequence>
<name>A0A2U2CAN0_9RHOB</name>
<comment type="caution">
    <text evidence="9">The sequence shown here is derived from an EMBL/GenBank/DDBJ whole genome shotgun (WGS) entry which is preliminary data.</text>
</comment>
<evidence type="ECO:0000313" key="10">
    <source>
        <dbReference type="Proteomes" id="UP000244940"/>
    </source>
</evidence>
<organism evidence="9 10">
    <name type="scientific">Pararhodobacter marinus</name>
    <dbReference type="NCBI Taxonomy" id="2184063"/>
    <lineage>
        <taxon>Bacteria</taxon>
        <taxon>Pseudomonadati</taxon>
        <taxon>Pseudomonadota</taxon>
        <taxon>Alphaproteobacteria</taxon>
        <taxon>Rhodobacterales</taxon>
        <taxon>Paracoccaceae</taxon>
        <taxon>Pararhodobacter</taxon>
    </lineage>
</organism>
<dbReference type="GO" id="GO:0022857">
    <property type="term" value="F:transmembrane transporter activity"/>
    <property type="evidence" value="ECO:0007669"/>
    <property type="project" value="UniProtKB-UniRule"/>
</dbReference>
<dbReference type="AlphaFoldDB" id="A0A2U2CAN0"/>
<keyword evidence="3 7" id="KW-0997">Cell inner membrane</keyword>
<feature type="transmembrane region" description="Helical" evidence="7">
    <location>
        <begin position="322"/>
        <end position="351"/>
    </location>
</feature>
<accession>A0A2U2CAN0</accession>
<comment type="similarity">
    <text evidence="7">Belongs to the TRAP transporter large permease family.</text>
</comment>
<dbReference type="RefSeq" id="WP_109532971.1">
    <property type="nucleotide sequence ID" value="NZ_QEYD01000005.1"/>
</dbReference>
<feature type="transmembrane region" description="Helical" evidence="7">
    <location>
        <begin position="60"/>
        <end position="85"/>
    </location>
</feature>
<comment type="subunit">
    <text evidence="7">The complex comprises the extracytoplasmic solute receptor protein and the two transmembrane proteins.</text>
</comment>
<dbReference type="GeneID" id="94365000"/>
<keyword evidence="4 7" id="KW-0812">Transmembrane</keyword>